<comment type="caution">
    <text evidence="1">The sequence shown here is derived from an EMBL/GenBank/DDBJ whole genome shotgun (WGS) entry which is preliminary data.</text>
</comment>
<dbReference type="EMBL" id="CM041536">
    <property type="protein sequence ID" value="KAI3371019.1"/>
    <property type="molecule type" value="Genomic_DNA"/>
</dbReference>
<sequence length="175" mass="19882">MRLALHTVICCCVFTTVLPLVKGASGELNTSLKKRFRVCLQRRMKRDQHSSLETANEQLSDIFVGPQQDGHENIVLIPSSIWVNIRPRRSASSKSSGCFLVTCSYHDLISQLFQFNNTQRQVKAPDDKIGSRGYGRRRRRSLKDVTQLGLQKGGQRWSTEAGQRVRRHKSTRTVA</sequence>
<evidence type="ECO:0000313" key="2">
    <source>
        <dbReference type="Proteomes" id="UP000831701"/>
    </source>
</evidence>
<proteinExistence type="predicted"/>
<dbReference type="Proteomes" id="UP000831701">
    <property type="component" value="Chromosome 6"/>
</dbReference>
<accession>A0ACB8WTW1</accession>
<protein>
    <submittedName>
        <fullName evidence="1">Uncharacterized protein</fullName>
    </submittedName>
</protein>
<reference evidence="1" key="1">
    <citation type="submission" date="2022-04" db="EMBL/GenBank/DDBJ databases">
        <title>Jade perch genome.</title>
        <authorList>
            <person name="Chao B."/>
        </authorList>
    </citation>
    <scope>NUCLEOTIDE SEQUENCE</scope>
    <source>
        <strain evidence="1">CB-2022</strain>
    </source>
</reference>
<name>A0ACB8WTW1_9TELE</name>
<gene>
    <name evidence="1" type="ORF">L3Q82_023667</name>
</gene>
<keyword evidence="2" id="KW-1185">Reference proteome</keyword>
<evidence type="ECO:0000313" key="1">
    <source>
        <dbReference type="EMBL" id="KAI3371019.1"/>
    </source>
</evidence>
<organism evidence="1 2">
    <name type="scientific">Scortum barcoo</name>
    <name type="common">barcoo grunter</name>
    <dbReference type="NCBI Taxonomy" id="214431"/>
    <lineage>
        <taxon>Eukaryota</taxon>
        <taxon>Metazoa</taxon>
        <taxon>Chordata</taxon>
        <taxon>Craniata</taxon>
        <taxon>Vertebrata</taxon>
        <taxon>Euteleostomi</taxon>
        <taxon>Actinopterygii</taxon>
        <taxon>Neopterygii</taxon>
        <taxon>Teleostei</taxon>
        <taxon>Neoteleostei</taxon>
        <taxon>Acanthomorphata</taxon>
        <taxon>Eupercaria</taxon>
        <taxon>Centrarchiformes</taxon>
        <taxon>Terapontoidei</taxon>
        <taxon>Terapontidae</taxon>
        <taxon>Scortum</taxon>
    </lineage>
</organism>